<comment type="caution">
    <text evidence="7">The sequence shown here is derived from an EMBL/GenBank/DDBJ whole genome shotgun (WGS) entry which is preliminary data.</text>
</comment>
<feature type="transmembrane region" description="Helical" evidence="5">
    <location>
        <begin position="76"/>
        <end position="98"/>
    </location>
</feature>
<keyword evidence="8" id="KW-1185">Reference proteome</keyword>
<feature type="transmembrane region" description="Helical" evidence="5">
    <location>
        <begin position="405"/>
        <end position="423"/>
    </location>
</feature>
<dbReference type="InterPro" id="IPR045263">
    <property type="entry name" value="GLUT"/>
</dbReference>
<evidence type="ECO:0000256" key="4">
    <source>
        <dbReference type="ARBA" id="ARBA00023136"/>
    </source>
</evidence>
<dbReference type="GO" id="GO:0046323">
    <property type="term" value="P:D-glucose import"/>
    <property type="evidence" value="ECO:0007669"/>
    <property type="project" value="TreeGrafter"/>
</dbReference>
<organism evidence="7 8">
    <name type="scientific">Electrophorus voltai</name>
    <dbReference type="NCBI Taxonomy" id="2609070"/>
    <lineage>
        <taxon>Eukaryota</taxon>
        <taxon>Metazoa</taxon>
        <taxon>Chordata</taxon>
        <taxon>Craniata</taxon>
        <taxon>Vertebrata</taxon>
        <taxon>Euteleostomi</taxon>
        <taxon>Actinopterygii</taxon>
        <taxon>Neopterygii</taxon>
        <taxon>Teleostei</taxon>
        <taxon>Ostariophysi</taxon>
        <taxon>Gymnotiformes</taxon>
        <taxon>Gymnotoidei</taxon>
        <taxon>Gymnotidae</taxon>
        <taxon>Electrophorus</taxon>
    </lineage>
</organism>
<dbReference type="SUPFAM" id="SSF103473">
    <property type="entry name" value="MFS general substrate transporter"/>
    <property type="match status" value="2"/>
</dbReference>
<evidence type="ECO:0000256" key="5">
    <source>
        <dbReference type="SAM" id="Phobius"/>
    </source>
</evidence>
<protein>
    <recommendedName>
        <fullName evidence="6">Major facilitator superfamily (MFS) profile domain-containing protein</fullName>
    </recommendedName>
</protein>
<dbReference type="InterPro" id="IPR036259">
    <property type="entry name" value="MFS_trans_sf"/>
</dbReference>
<sequence length="538" mass="60156">MLLVQGKALLFIFVLGLGGSFQFGSHLTLISSPTISEVHRLFFLSCCTAPQFIKEFINSSWTQRYGGAPGESTARMIWSAVVASYALGGLFGAISVRWVTNYLGRKRAMIWNNALNIVASVTMCTSKFANSFEMIMLSRFLFGFSSDKGIPEPKVFLLEVPRDTVILFVLDHTGLGGNIHVFYLGESSPKEIRGMVTLTVATFLAIGKLTAQIAGLSELLGREEFWNVLLCVPAFFSVIQMVTLPFFPEAPRYLLIEKGDTEQCRKALQFLWGPGEYQKEIEEMLVEQEALRGQRNKTLRHLLKDRSVRWQLLTLVVVNEGIQFCGIFGISVFSFSIFQEAGIPVDKIRYVTLGVGMSEILTNITCGLLIDRVGRRVMLWAGYGAMAIIMTLITITLQLKDSSFWIPYTTAGLIFLFILFYGGGPAAVRPSLTHEIFVQTYRPAALAFSGMLLWANLFIFGFLFPFLLAGLKSFTFLFFSCVCLAASLYFFFILPETKGKTPLEISEDFRNIRVCNFLADAKPEDNSLRTTGYKTVET</sequence>
<accession>A0AAD8ZIL5</accession>
<dbReference type="AlphaFoldDB" id="A0AAD8ZIL5"/>
<evidence type="ECO:0000313" key="7">
    <source>
        <dbReference type="EMBL" id="KAK1799851.1"/>
    </source>
</evidence>
<keyword evidence="3 5" id="KW-1133">Transmembrane helix</keyword>
<evidence type="ECO:0000256" key="3">
    <source>
        <dbReference type="ARBA" id="ARBA00022989"/>
    </source>
</evidence>
<gene>
    <name evidence="7" type="ORF">P4O66_006377</name>
</gene>
<feature type="transmembrane region" description="Helical" evidence="5">
    <location>
        <begin position="474"/>
        <end position="494"/>
    </location>
</feature>
<feature type="transmembrane region" description="Helical" evidence="5">
    <location>
        <begin position="196"/>
        <end position="214"/>
    </location>
</feature>
<dbReference type="GO" id="GO:0070837">
    <property type="term" value="P:dehydroascorbic acid transport"/>
    <property type="evidence" value="ECO:0007669"/>
    <property type="project" value="TreeGrafter"/>
</dbReference>
<dbReference type="GO" id="GO:0005886">
    <property type="term" value="C:plasma membrane"/>
    <property type="evidence" value="ECO:0007669"/>
    <property type="project" value="TreeGrafter"/>
</dbReference>
<keyword evidence="4 5" id="KW-0472">Membrane</keyword>
<dbReference type="EMBL" id="JAROKS010000011">
    <property type="protein sequence ID" value="KAK1799851.1"/>
    <property type="molecule type" value="Genomic_DNA"/>
</dbReference>
<evidence type="ECO:0000256" key="1">
    <source>
        <dbReference type="ARBA" id="ARBA00004141"/>
    </source>
</evidence>
<dbReference type="Pfam" id="PF00083">
    <property type="entry name" value="Sugar_tr"/>
    <property type="match status" value="2"/>
</dbReference>
<feature type="transmembrane region" description="Helical" evidence="5">
    <location>
        <begin position="377"/>
        <end position="399"/>
    </location>
</feature>
<dbReference type="PANTHER" id="PTHR23503:SF130">
    <property type="entry name" value="SOLUTE CARRIER FAMILY 2 (FACILITATED GLUCOSE TRANSPORTER), MEMBER 9-LIKE 1"/>
    <property type="match status" value="1"/>
</dbReference>
<feature type="transmembrane region" description="Helical" evidence="5">
    <location>
        <begin position="350"/>
        <end position="370"/>
    </location>
</feature>
<reference evidence="7" key="1">
    <citation type="submission" date="2023-03" db="EMBL/GenBank/DDBJ databases">
        <title>Electrophorus voltai genome.</title>
        <authorList>
            <person name="Bian C."/>
        </authorList>
    </citation>
    <scope>NUCLEOTIDE SEQUENCE</scope>
    <source>
        <strain evidence="7">CB-2022</strain>
        <tissue evidence="7">Muscle</tissue>
    </source>
</reference>
<dbReference type="PANTHER" id="PTHR23503">
    <property type="entry name" value="SOLUTE CARRIER FAMILY 2"/>
    <property type="match status" value="1"/>
</dbReference>
<feature type="domain" description="Major facilitator superfamily (MFS) profile" evidence="6">
    <location>
        <begin position="12"/>
        <end position="498"/>
    </location>
</feature>
<dbReference type="InterPro" id="IPR020846">
    <property type="entry name" value="MFS_dom"/>
</dbReference>
<dbReference type="GO" id="GO:0055056">
    <property type="term" value="F:D-glucose transmembrane transporter activity"/>
    <property type="evidence" value="ECO:0007669"/>
    <property type="project" value="TreeGrafter"/>
</dbReference>
<evidence type="ECO:0000259" key="6">
    <source>
        <dbReference type="PROSITE" id="PS50850"/>
    </source>
</evidence>
<proteinExistence type="predicted"/>
<name>A0AAD8ZIL5_9TELE</name>
<dbReference type="PROSITE" id="PS50850">
    <property type="entry name" value="MFS"/>
    <property type="match status" value="1"/>
</dbReference>
<feature type="transmembrane region" description="Helical" evidence="5">
    <location>
        <begin position="444"/>
        <end position="468"/>
    </location>
</feature>
<comment type="subcellular location">
    <subcellularLocation>
        <location evidence="1">Membrane</location>
        <topology evidence="1">Multi-pass membrane protein</topology>
    </subcellularLocation>
</comment>
<dbReference type="Proteomes" id="UP001239994">
    <property type="component" value="Unassembled WGS sequence"/>
</dbReference>
<keyword evidence="2 5" id="KW-0812">Transmembrane</keyword>
<feature type="transmembrane region" description="Helical" evidence="5">
    <location>
        <begin position="312"/>
        <end position="338"/>
    </location>
</feature>
<evidence type="ECO:0000256" key="2">
    <source>
        <dbReference type="ARBA" id="ARBA00022692"/>
    </source>
</evidence>
<feature type="transmembrane region" description="Helical" evidence="5">
    <location>
        <begin position="226"/>
        <end position="247"/>
    </location>
</feature>
<dbReference type="Gene3D" id="1.20.1250.20">
    <property type="entry name" value="MFS general substrate transporter like domains"/>
    <property type="match status" value="1"/>
</dbReference>
<evidence type="ECO:0000313" key="8">
    <source>
        <dbReference type="Proteomes" id="UP001239994"/>
    </source>
</evidence>
<dbReference type="InterPro" id="IPR005828">
    <property type="entry name" value="MFS_sugar_transport-like"/>
</dbReference>